<evidence type="ECO:0000256" key="1">
    <source>
        <dbReference type="ARBA" id="ARBA00022723"/>
    </source>
</evidence>
<keyword evidence="3" id="KW-0862">Zinc</keyword>
<dbReference type="InterPro" id="IPR003879">
    <property type="entry name" value="Butyrophylin_SPRY"/>
</dbReference>
<dbReference type="InterPro" id="IPR006574">
    <property type="entry name" value="PRY"/>
</dbReference>
<dbReference type="PROSITE" id="PS50089">
    <property type="entry name" value="ZF_RING_2"/>
    <property type="match status" value="1"/>
</dbReference>
<name>A0A8C6URJ9_9GOBI</name>
<dbReference type="AlphaFoldDB" id="A0A8C6URJ9"/>
<reference evidence="8" key="1">
    <citation type="submission" date="2025-08" db="UniProtKB">
        <authorList>
            <consortium name="Ensembl"/>
        </authorList>
    </citation>
    <scope>IDENTIFICATION</scope>
</reference>
<sequence>MDSVDKFLCPCCKKVFSDPVTTACGHSFCKICINKYWDNCDPCHCPVCDAKFRSRPKLKTSTFVSEMVSEFKHKRQRESAGPETSEPNPKVKKFQENMENMEERTCPEHGKPFMELFCRDHSQLICIQCFSAHQKHNIVTLMDQCKDQQSELQQKIQEREVKIQELQRSVELSQENADREMKEGVEFFNDLMKSVQQSLDQFKKSINKKHHDVKKKAEVLIKEIKSEISVLQQRQAQMQVMWSSDDYYNFVQTFALKPAPKMNDWTKESVRAPTYHGRVAIAVSELQVKKINPKIKEKMTDELKQANQHAADVTLDPDTAHRNLVVSKDNKEVFYSNQTQELPNTLIGF</sequence>
<evidence type="ECO:0000259" key="7">
    <source>
        <dbReference type="PROSITE" id="PS50119"/>
    </source>
</evidence>
<dbReference type="Pfam" id="PF13445">
    <property type="entry name" value="zf-RING_UBOX"/>
    <property type="match status" value="1"/>
</dbReference>
<keyword evidence="9" id="KW-1185">Reference proteome</keyword>
<protein>
    <submittedName>
        <fullName evidence="8">Uncharacterized protein</fullName>
    </submittedName>
</protein>
<dbReference type="InterPro" id="IPR058030">
    <property type="entry name" value="TRIM8/14/16/25/29/45/65_CC"/>
</dbReference>
<keyword evidence="2 4" id="KW-0863">Zinc-finger</keyword>
<dbReference type="SUPFAM" id="SSF57850">
    <property type="entry name" value="RING/U-box"/>
    <property type="match status" value="1"/>
</dbReference>
<organism evidence="8 9">
    <name type="scientific">Neogobius melanostomus</name>
    <name type="common">round goby</name>
    <dbReference type="NCBI Taxonomy" id="47308"/>
    <lineage>
        <taxon>Eukaryota</taxon>
        <taxon>Metazoa</taxon>
        <taxon>Chordata</taxon>
        <taxon>Craniata</taxon>
        <taxon>Vertebrata</taxon>
        <taxon>Euteleostomi</taxon>
        <taxon>Actinopterygii</taxon>
        <taxon>Neopterygii</taxon>
        <taxon>Teleostei</taxon>
        <taxon>Neoteleostei</taxon>
        <taxon>Acanthomorphata</taxon>
        <taxon>Gobiaria</taxon>
        <taxon>Gobiiformes</taxon>
        <taxon>Gobioidei</taxon>
        <taxon>Gobiidae</taxon>
        <taxon>Benthophilinae</taxon>
        <taxon>Neogobiini</taxon>
        <taxon>Neogobius</taxon>
    </lineage>
</organism>
<evidence type="ECO:0000256" key="2">
    <source>
        <dbReference type="ARBA" id="ARBA00022771"/>
    </source>
</evidence>
<evidence type="ECO:0000313" key="8">
    <source>
        <dbReference type="Ensembl" id="ENSNMLP00000040313.1"/>
    </source>
</evidence>
<feature type="domain" description="RING-type" evidence="6">
    <location>
        <begin position="9"/>
        <end position="49"/>
    </location>
</feature>
<keyword evidence="1" id="KW-0479">Metal-binding</keyword>
<dbReference type="GO" id="GO:0008270">
    <property type="term" value="F:zinc ion binding"/>
    <property type="evidence" value="ECO:0007669"/>
    <property type="project" value="UniProtKB-KW"/>
</dbReference>
<dbReference type="InterPro" id="IPR051051">
    <property type="entry name" value="E3_ubiq-ligase_TRIM/RNF"/>
</dbReference>
<dbReference type="PANTHER" id="PTHR25465:SF32">
    <property type="entry name" value="BLOODTHIRSTY-RELATED GENE FAMILY, MEMBER 16 ISOFORM X1-RELATED"/>
    <property type="match status" value="1"/>
</dbReference>
<dbReference type="SUPFAM" id="SSF49899">
    <property type="entry name" value="Concanavalin A-like lectins/glucanases"/>
    <property type="match status" value="1"/>
</dbReference>
<evidence type="ECO:0000259" key="6">
    <source>
        <dbReference type="PROSITE" id="PS50089"/>
    </source>
</evidence>
<dbReference type="SMART" id="SM00184">
    <property type="entry name" value="RING"/>
    <property type="match status" value="1"/>
</dbReference>
<dbReference type="PANTHER" id="PTHR25465">
    <property type="entry name" value="B-BOX DOMAIN CONTAINING"/>
    <property type="match status" value="1"/>
</dbReference>
<proteinExistence type="predicted"/>
<dbReference type="Gene3D" id="3.30.40.10">
    <property type="entry name" value="Zinc/RING finger domain, C3HC4 (zinc finger)"/>
    <property type="match status" value="1"/>
</dbReference>
<accession>A0A8C6URJ9</accession>
<evidence type="ECO:0000256" key="5">
    <source>
        <dbReference type="SAM" id="Coils"/>
    </source>
</evidence>
<dbReference type="Pfam" id="PF00643">
    <property type="entry name" value="zf-B_box"/>
    <property type="match status" value="1"/>
</dbReference>
<dbReference type="Pfam" id="PF25600">
    <property type="entry name" value="TRIM_CC"/>
    <property type="match status" value="1"/>
</dbReference>
<keyword evidence="5" id="KW-0175">Coiled coil</keyword>
<evidence type="ECO:0000256" key="3">
    <source>
        <dbReference type="ARBA" id="ARBA00022833"/>
    </source>
</evidence>
<dbReference type="PRINTS" id="PR01407">
    <property type="entry name" value="BUTYPHLNCDUF"/>
</dbReference>
<feature type="domain" description="B box-type" evidence="7">
    <location>
        <begin position="101"/>
        <end position="141"/>
    </location>
</feature>
<dbReference type="InterPro" id="IPR013320">
    <property type="entry name" value="ConA-like_dom_sf"/>
</dbReference>
<evidence type="ECO:0000313" key="9">
    <source>
        <dbReference type="Proteomes" id="UP000694523"/>
    </source>
</evidence>
<dbReference type="PROSITE" id="PS50119">
    <property type="entry name" value="ZF_BBOX"/>
    <property type="match status" value="1"/>
</dbReference>
<dbReference type="InterPro" id="IPR013083">
    <property type="entry name" value="Znf_RING/FYVE/PHD"/>
</dbReference>
<dbReference type="Ensembl" id="ENSNMLT00000044849.1">
    <property type="protein sequence ID" value="ENSNMLP00000040313.1"/>
    <property type="gene ID" value="ENSNMLG00000024772.1"/>
</dbReference>
<dbReference type="Gene3D" id="2.60.120.920">
    <property type="match status" value="1"/>
</dbReference>
<dbReference type="InterPro" id="IPR000315">
    <property type="entry name" value="Znf_B-box"/>
</dbReference>
<dbReference type="Proteomes" id="UP000694523">
    <property type="component" value="Unplaced"/>
</dbReference>
<dbReference type="InterPro" id="IPR017907">
    <property type="entry name" value="Znf_RING_CS"/>
</dbReference>
<dbReference type="Pfam" id="PF13765">
    <property type="entry name" value="PRY"/>
    <property type="match status" value="1"/>
</dbReference>
<reference evidence="8" key="2">
    <citation type="submission" date="2025-09" db="UniProtKB">
        <authorList>
            <consortium name="Ensembl"/>
        </authorList>
    </citation>
    <scope>IDENTIFICATION</scope>
</reference>
<dbReference type="InterPro" id="IPR043136">
    <property type="entry name" value="B30.2/SPRY_sf"/>
</dbReference>
<dbReference type="PROSITE" id="PS00518">
    <property type="entry name" value="ZF_RING_1"/>
    <property type="match status" value="1"/>
</dbReference>
<dbReference type="Gene3D" id="3.30.160.60">
    <property type="entry name" value="Classic Zinc Finger"/>
    <property type="match status" value="1"/>
</dbReference>
<dbReference type="SUPFAM" id="SSF57845">
    <property type="entry name" value="B-box zinc-binding domain"/>
    <property type="match status" value="1"/>
</dbReference>
<dbReference type="InterPro" id="IPR027370">
    <property type="entry name" value="Znf-RING_euk"/>
</dbReference>
<evidence type="ECO:0000256" key="4">
    <source>
        <dbReference type="PROSITE-ProRule" id="PRU00024"/>
    </source>
</evidence>
<dbReference type="SMART" id="SM00336">
    <property type="entry name" value="BBOX"/>
    <property type="match status" value="1"/>
</dbReference>
<feature type="coiled-coil region" evidence="5">
    <location>
        <begin position="138"/>
        <end position="183"/>
    </location>
</feature>
<dbReference type="InterPro" id="IPR001841">
    <property type="entry name" value="Znf_RING"/>
</dbReference>